<evidence type="ECO:0008006" key="3">
    <source>
        <dbReference type="Google" id="ProtNLM"/>
    </source>
</evidence>
<dbReference type="RefSeq" id="WP_109321727.1">
    <property type="nucleotide sequence ID" value="NZ_CP029346.1"/>
</dbReference>
<accession>A0A2S2DRG9</accession>
<dbReference type="KEGG" id="psez:HME7025_00063"/>
<dbReference type="EMBL" id="CP029346">
    <property type="protein sequence ID" value="AWL07948.1"/>
    <property type="molecule type" value="Genomic_DNA"/>
</dbReference>
<protein>
    <recommendedName>
        <fullName evidence="3">Carboxypeptidase-like regulatory domain-containing protein</fullName>
    </recommendedName>
</protein>
<name>A0A2S2DRG9_9BACT</name>
<dbReference type="InterPro" id="IPR008969">
    <property type="entry name" value="CarboxyPept-like_regulatory"/>
</dbReference>
<organism evidence="1 2">
    <name type="scientific">Aquirufa nivalisilvae</name>
    <dbReference type="NCBI Taxonomy" id="2516557"/>
    <lineage>
        <taxon>Bacteria</taxon>
        <taxon>Pseudomonadati</taxon>
        <taxon>Bacteroidota</taxon>
        <taxon>Cytophagia</taxon>
        <taxon>Cytophagales</taxon>
        <taxon>Flectobacillaceae</taxon>
        <taxon>Aquirufa</taxon>
    </lineage>
</organism>
<sequence>MFALIFLFLFQSQATPPIHGQILDMNRNPLVGVTIRVNQQKLYSDAEGHFTLKSKLNKGNFTFSAIGYKSKTQYLEASERELTILLLEQKPEIRQQP</sequence>
<dbReference type="Proteomes" id="UP000245468">
    <property type="component" value="Chromosome"/>
</dbReference>
<dbReference type="SUPFAM" id="SSF49464">
    <property type="entry name" value="Carboxypeptidase regulatory domain-like"/>
    <property type="match status" value="1"/>
</dbReference>
<proteinExistence type="predicted"/>
<evidence type="ECO:0000313" key="2">
    <source>
        <dbReference type="Proteomes" id="UP000245468"/>
    </source>
</evidence>
<keyword evidence="2" id="KW-1185">Reference proteome</keyword>
<evidence type="ECO:0000313" key="1">
    <source>
        <dbReference type="EMBL" id="AWL07948.1"/>
    </source>
</evidence>
<gene>
    <name evidence="1" type="ORF">HME7025_00063</name>
</gene>
<dbReference type="Gene3D" id="2.60.40.1120">
    <property type="entry name" value="Carboxypeptidase-like, regulatory domain"/>
    <property type="match status" value="1"/>
</dbReference>
<dbReference type="Pfam" id="PF13715">
    <property type="entry name" value="CarbopepD_reg_2"/>
    <property type="match status" value="1"/>
</dbReference>
<reference evidence="2" key="1">
    <citation type="submission" date="2018-05" db="EMBL/GenBank/DDBJ databases">
        <title>Pseudarcicella sp. HME7025 Genome sequencing and assembly.</title>
        <authorList>
            <person name="Kim H."/>
            <person name="Kang H."/>
            <person name="Joh K."/>
        </authorList>
    </citation>
    <scope>NUCLEOTIDE SEQUENCE [LARGE SCALE GENOMIC DNA]</scope>
    <source>
        <strain evidence="2">HME7025</strain>
    </source>
</reference>
<dbReference type="AlphaFoldDB" id="A0A2S2DRG9"/>